<sequence length="247" mass="28807">MDLGNVLLVVGALVVIAGWTWYQWQARKKKAGEFSTVAAQRGWEYQDVDESRINRFLGTPFGEGHSRRAEHVLRGTYRGRTMQAFEYSYKETRGRGDHIYSESYKRANLRAGNTEHISPHQDTKTYRFTVVSLLSPAPRPTLEVTREGWGRKLLGMVGVKDLQLESEQFNKTFHIRTNADKFAYDILHPRMMEWMLTDQRAQSIPFRFERGDIVVWDEGRIELAKVDQLLEYASEILDRTPDFVWKD</sequence>
<organism evidence="2 3">
    <name type="scientific">Actinophytocola gossypii</name>
    <dbReference type="NCBI Taxonomy" id="2812003"/>
    <lineage>
        <taxon>Bacteria</taxon>
        <taxon>Bacillati</taxon>
        <taxon>Actinomycetota</taxon>
        <taxon>Actinomycetes</taxon>
        <taxon>Pseudonocardiales</taxon>
        <taxon>Pseudonocardiaceae</taxon>
    </lineage>
</organism>
<keyword evidence="1" id="KW-0812">Transmembrane</keyword>
<protein>
    <recommendedName>
        <fullName evidence="4">DUF3137 domain-containing protein</fullName>
    </recommendedName>
</protein>
<evidence type="ECO:0008006" key="4">
    <source>
        <dbReference type="Google" id="ProtNLM"/>
    </source>
</evidence>
<evidence type="ECO:0000313" key="3">
    <source>
        <dbReference type="Proteomes" id="UP001156441"/>
    </source>
</evidence>
<name>A0ABT2JDT2_9PSEU</name>
<dbReference type="EMBL" id="JAFFZE010000016">
    <property type="protein sequence ID" value="MCT2586034.1"/>
    <property type="molecule type" value="Genomic_DNA"/>
</dbReference>
<dbReference type="RefSeq" id="WP_260193791.1">
    <property type="nucleotide sequence ID" value="NZ_JAFFZE010000016.1"/>
</dbReference>
<keyword evidence="1" id="KW-1133">Transmembrane helix</keyword>
<proteinExistence type="predicted"/>
<keyword evidence="1" id="KW-0472">Membrane</keyword>
<evidence type="ECO:0000313" key="2">
    <source>
        <dbReference type="EMBL" id="MCT2586034.1"/>
    </source>
</evidence>
<dbReference type="Proteomes" id="UP001156441">
    <property type="component" value="Unassembled WGS sequence"/>
</dbReference>
<evidence type="ECO:0000256" key="1">
    <source>
        <dbReference type="SAM" id="Phobius"/>
    </source>
</evidence>
<comment type="caution">
    <text evidence="2">The sequence shown here is derived from an EMBL/GenBank/DDBJ whole genome shotgun (WGS) entry which is preliminary data.</text>
</comment>
<keyword evidence="3" id="KW-1185">Reference proteome</keyword>
<reference evidence="2 3" key="1">
    <citation type="submission" date="2021-02" db="EMBL/GenBank/DDBJ databases">
        <title>Actinophytocola xerophila sp. nov., isolated from soil of cotton cropping field.</title>
        <authorList>
            <person name="Huang R."/>
            <person name="Chen X."/>
            <person name="Ge X."/>
            <person name="Liu W."/>
        </authorList>
    </citation>
    <scope>NUCLEOTIDE SEQUENCE [LARGE SCALE GENOMIC DNA]</scope>
    <source>
        <strain evidence="2 3">S1-96</strain>
    </source>
</reference>
<feature type="transmembrane region" description="Helical" evidence="1">
    <location>
        <begin position="6"/>
        <end position="24"/>
    </location>
</feature>
<accession>A0ABT2JDT2</accession>
<gene>
    <name evidence="2" type="ORF">JT362_23215</name>
</gene>